<keyword evidence="5" id="KW-0547">Nucleotide-binding</keyword>
<evidence type="ECO:0000256" key="2">
    <source>
        <dbReference type="ARBA" id="ARBA00005417"/>
    </source>
</evidence>
<dbReference type="InterPro" id="IPR050095">
    <property type="entry name" value="ECF_ABC_transporter_ATP-bd"/>
</dbReference>
<keyword evidence="6 10" id="KW-0067">ATP-binding</keyword>
<keyword evidence="11" id="KW-1185">Reference proteome</keyword>
<feature type="domain" description="ABC transporter" evidence="9">
    <location>
        <begin position="235"/>
        <end position="438"/>
    </location>
</feature>
<dbReference type="Pfam" id="PF00005">
    <property type="entry name" value="ABC_tran"/>
    <property type="match status" value="2"/>
</dbReference>
<evidence type="ECO:0000256" key="7">
    <source>
        <dbReference type="ARBA" id="ARBA00022967"/>
    </source>
</evidence>
<name>A0ABW2PQ91_9BACL</name>
<evidence type="ECO:0000313" key="11">
    <source>
        <dbReference type="Proteomes" id="UP001596439"/>
    </source>
</evidence>
<sequence>MVETESLHFQFPESLDAILEDVTVSIRPGRTMLSGASGSGKSTFLALCNRLFPENCDGILQGRLKLFGRLHDDYVPGEINQRVGTVFQDPDTQFVMERVDEELIFTLENLSTPISEIERRVTEILESLQLSAYRTREIDSLSGGEKQRIAVACALVGRPEWLLLDEPLTHLDPVTAYEFVEWLDRVTGLNVIVVEHRPHLWGDYFDWHIELERGRIVRNESFCPVDDFAFIKSNASLKNPYHYTIEEVRRDSFQLKRSELHVRAGEVIAILGPNGSGKSTFLRSLTEHDRRVGLVPQSPEHLFFMNSVESELQFGHEDSIESVLSDMSLLDQRHLHPLSLSHGQKRRLAVAIQSLTNKQLLAFDEPTAGQDEPSLHALELLMKRHAEMGRTILFVTHDLSFARIANTFYLMKDGELSGPFKDELWQDTETLRHYQLQGRRARCHSMT</sequence>
<comment type="similarity">
    <text evidence="2">Belongs to the ABC transporter superfamily.</text>
</comment>
<dbReference type="PANTHER" id="PTHR43553:SF19">
    <property type="entry name" value="HMP_THIAMINE IMPORT ATP-BINDING PROTEIN YKOD-RELATED"/>
    <property type="match status" value="1"/>
</dbReference>
<dbReference type="InterPro" id="IPR015856">
    <property type="entry name" value="ABC_transpr_CbiO/EcfA_su"/>
</dbReference>
<evidence type="ECO:0000256" key="1">
    <source>
        <dbReference type="ARBA" id="ARBA00004202"/>
    </source>
</evidence>
<dbReference type="InterPro" id="IPR027417">
    <property type="entry name" value="P-loop_NTPase"/>
</dbReference>
<dbReference type="SUPFAM" id="SSF52540">
    <property type="entry name" value="P-loop containing nucleoside triphosphate hydrolases"/>
    <property type="match status" value="2"/>
</dbReference>
<dbReference type="PROSITE" id="PS00211">
    <property type="entry name" value="ABC_TRANSPORTER_1"/>
    <property type="match status" value="2"/>
</dbReference>
<evidence type="ECO:0000256" key="6">
    <source>
        <dbReference type="ARBA" id="ARBA00022840"/>
    </source>
</evidence>
<comment type="caution">
    <text evidence="10">The sequence shown here is derived from an EMBL/GenBank/DDBJ whole genome shotgun (WGS) entry which is preliminary data.</text>
</comment>
<dbReference type="InterPro" id="IPR003593">
    <property type="entry name" value="AAA+_ATPase"/>
</dbReference>
<keyword evidence="8" id="KW-0472">Membrane</keyword>
<dbReference type="Gene3D" id="3.40.50.300">
    <property type="entry name" value="P-loop containing nucleotide triphosphate hydrolases"/>
    <property type="match status" value="2"/>
</dbReference>
<keyword evidence="4" id="KW-1003">Cell membrane</keyword>
<organism evidence="10 11">
    <name type="scientific">Exiguobacterium aestuarii</name>
    <dbReference type="NCBI Taxonomy" id="273527"/>
    <lineage>
        <taxon>Bacteria</taxon>
        <taxon>Bacillati</taxon>
        <taxon>Bacillota</taxon>
        <taxon>Bacilli</taxon>
        <taxon>Bacillales</taxon>
        <taxon>Bacillales Family XII. Incertae Sedis</taxon>
        <taxon>Exiguobacterium</taxon>
    </lineage>
</organism>
<feature type="domain" description="ABC transporter" evidence="9">
    <location>
        <begin position="2"/>
        <end position="238"/>
    </location>
</feature>
<dbReference type="PANTHER" id="PTHR43553">
    <property type="entry name" value="HEAVY METAL TRANSPORTER"/>
    <property type="match status" value="1"/>
</dbReference>
<dbReference type="EMBL" id="JBHTCE010000001">
    <property type="protein sequence ID" value="MFC7389723.1"/>
    <property type="molecule type" value="Genomic_DNA"/>
</dbReference>
<accession>A0ABW2PQ91</accession>
<dbReference type="CDD" id="cd03225">
    <property type="entry name" value="ABC_cobalt_CbiO_domain1"/>
    <property type="match status" value="1"/>
</dbReference>
<keyword evidence="3" id="KW-0813">Transport</keyword>
<dbReference type="Proteomes" id="UP001596439">
    <property type="component" value="Unassembled WGS sequence"/>
</dbReference>
<comment type="subcellular location">
    <subcellularLocation>
        <location evidence="1">Cell membrane</location>
        <topology evidence="1">Peripheral membrane protein</topology>
    </subcellularLocation>
</comment>
<dbReference type="GO" id="GO:0005524">
    <property type="term" value="F:ATP binding"/>
    <property type="evidence" value="ECO:0007669"/>
    <property type="project" value="UniProtKB-KW"/>
</dbReference>
<evidence type="ECO:0000256" key="3">
    <source>
        <dbReference type="ARBA" id="ARBA00022448"/>
    </source>
</evidence>
<proteinExistence type="inferred from homology"/>
<evidence type="ECO:0000313" key="10">
    <source>
        <dbReference type="EMBL" id="MFC7389723.1"/>
    </source>
</evidence>
<evidence type="ECO:0000256" key="5">
    <source>
        <dbReference type="ARBA" id="ARBA00022741"/>
    </source>
</evidence>
<dbReference type="SMART" id="SM00382">
    <property type="entry name" value="AAA"/>
    <property type="match status" value="2"/>
</dbReference>
<evidence type="ECO:0000256" key="4">
    <source>
        <dbReference type="ARBA" id="ARBA00022475"/>
    </source>
</evidence>
<dbReference type="InterPro" id="IPR003439">
    <property type="entry name" value="ABC_transporter-like_ATP-bd"/>
</dbReference>
<keyword evidence="7" id="KW-1278">Translocase</keyword>
<protein>
    <submittedName>
        <fullName evidence="10">ABC transporter ATP-binding protein</fullName>
    </submittedName>
</protein>
<dbReference type="RefSeq" id="WP_214787878.1">
    <property type="nucleotide sequence ID" value="NZ_JANIEL010000056.1"/>
</dbReference>
<evidence type="ECO:0000259" key="9">
    <source>
        <dbReference type="PROSITE" id="PS50893"/>
    </source>
</evidence>
<evidence type="ECO:0000256" key="8">
    <source>
        <dbReference type="ARBA" id="ARBA00023136"/>
    </source>
</evidence>
<dbReference type="PROSITE" id="PS50893">
    <property type="entry name" value="ABC_TRANSPORTER_2"/>
    <property type="match status" value="2"/>
</dbReference>
<dbReference type="InterPro" id="IPR017871">
    <property type="entry name" value="ABC_transporter-like_CS"/>
</dbReference>
<gene>
    <name evidence="10" type="ORF">ACFQO8_06160</name>
</gene>
<reference evidence="11" key="1">
    <citation type="journal article" date="2019" name="Int. J. Syst. Evol. Microbiol.">
        <title>The Global Catalogue of Microorganisms (GCM) 10K type strain sequencing project: providing services to taxonomists for standard genome sequencing and annotation.</title>
        <authorList>
            <consortium name="The Broad Institute Genomics Platform"/>
            <consortium name="The Broad Institute Genome Sequencing Center for Infectious Disease"/>
            <person name="Wu L."/>
            <person name="Ma J."/>
        </authorList>
    </citation>
    <scope>NUCLEOTIDE SEQUENCE [LARGE SCALE GENOMIC DNA]</scope>
    <source>
        <strain evidence="11">CCUG 55590</strain>
    </source>
</reference>